<evidence type="ECO:0000313" key="1">
    <source>
        <dbReference type="EMBL" id="MDC0740141.1"/>
    </source>
</evidence>
<evidence type="ECO:0000313" key="2">
    <source>
        <dbReference type="EMBL" id="MDC0746687.1"/>
    </source>
</evidence>
<dbReference type="EMBL" id="JAQNDO010000001">
    <property type="protein sequence ID" value="MDC0740141.1"/>
    <property type="molecule type" value="Genomic_DNA"/>
</dbReference>
<gene>
    <name evidence="1" type="ORF">POL67_02210</name>
    <name evidence="2" type="ORF">POL67_35495</name>
</gene>
<dbReference type="Proteomes" id="UP001221411">
    <property type="component" value="Unassembled WGS sequence"/>
</dbReference>
<organism evidence="1 3">
    <name type="scientific">Polyangium mundeleinium</name>
    <dbReference type="NCBI Taxonomy" id="2995306"/>
    <lineage>
        <taxon>Bacteria</taxon>
        <taxon>Pseudomonadati</taxon>
        <taxon>Myxococcota</taxon>
        <taxon>Polyangia</taxon>
        <taxon>Polyangiales</taxon>
        <taxon>Polyangiaceae</taxon>
        <taxon>Polyangium</taxon>
    </lineage>
</organism>
<sequence>MNCLDGRYDRFPGDVTIAARLDTVRACLEGPFLARCRAVAALPTVQCVRLFPTPSHRNNILRIARRMRLKEHDGSHENCARCAVIQVVNDASFHTLVRVAKHEEPSDQLAAAAAFALHG</sequence>
<proteinExistence type="predicted"/>
<protein>
    <submittedName>
        <fullName evidence="1">Uncharacterized protein</fullName>
    </submittedName>
</protein>
<comment type="caution">
    <text evidence="1">The sequence shown here is derived from an EMBL/GenBank/DDBJ whole genome shotgun (WGS) entry which is preliminary data.</text>
</comment>
<reference evidence="1 3" key="1">
    <citation type="submission" date="2022-11" db="EMBL/GenBank/DDBJ databases">
        <title>Minimal conservation of predation-associated metabolite biosynthetic gene clusters underscores biosynthetic potential of Myxococcota including descriptions for ten novel species: Archangium lansinium sp. nov., Myxococcus landrumus sp. nov., Nannocystis bai.</title>
        <authorList>
            <person name="Ahearne A."/>
            <person name="Stevens C."/>
            <person name="Dowd S."/>
        </authorList>
    </citation>
    <scope>NUCLEOTIDE SEQUENCE [LARGE SCALE GENOMIC DNA]</scope>
    <source>
        <strain evidence="1 3">RJM3</strain>
    </source>
</reference>
<evidence type="ECO:0000313" key="3">
    <source>
        <dbReference type="Proteomes" id="UP001221411"/>
    </source>
</evidence>
<name>A0ABT5EHB6_9BACT</name>
<keyword evidence="3" id="KW-1185">Reference proteome</keyword>
<dbReference type="EMBL" id="JAQNDO010000001">
    <property type="protein sequence ID" value="MDC0746687.1"/>
    <property type="molecule type" value="Genomic_DNA"/>
</dbReference>
<dbReference type="RefSeq" id="WP_271915049.1">
    <property type="nucleotide sequence ID" value="NZ_JAQNDO010000001.1"/>
</dbReference>
<accession>A0ABT5EHB6</accession>